<evidence type="ECO:0000313" key="19">
    <source>
        <dbReference type="Proteomes" id="UP000053718"/>
    </source>
</evidence>
<feature type="binding site" evidence="15">
    <location>
        <position position="109"/>
    </location>
    <ligand>
        <name>DNA</name>
        <dbReference type="ChEBI" id="CHEBI:16991"/>
    </ligand>
</feature>
<dbReference type="InterPro" id="IPR010663">
    <property type="entry name" value="Znf_FPG/IleRS"/>
</dbReference>
<evidence type="ECO:0000256" key="1">
    <source>
        <dbReference type="ARBA" id="ARBA00001668"/>
    </source>
</evidence>
<dbReference type="OrthoDB" id="9800855at2"/>
<evidence type="ECO:0000256" key="8">
    <source>
        <dbReference type="ARBA" id="ARBA00022833"/>
    </source>
</evidence>
<dbReference type="GO" id="GO:0034039">
    <property type="term" value="F:8-oxo-7,8-dihydroguanine DNA N-glycosylase activity"/>
    <property type="evidence" value="ECO:0007669"/>
    <property type="project" value="TreeGrafter"/>
</dbReference>
<dbReference type="GO" id="GO:0006284">
    <property type="term" value="P:base-excision repair"/>
    <property type="evidence" value="ECO:0007669"/>
    <property type="project" value="InterPro"/>
</dbReference>
<dbReference type="SUPFAM" id="SSF57716">
    <property type="entry name" value="Glucocorticoid receptor-like (DNA-binding domain)"/>
    <property type="match status" value="1"/>
</dbReference>
<evidence type="ECO:0000256" key="6">
    <source>
        <dbReference type="ARBA" id="ARBA00022771"/>
    </source>
</evidence>
<evidence type="ECO:0000256" key="12">
    <source>
        <dbReference type="ARBA" id="ARBA00023268"/>
    </source>
</evidence>
<evidence type="ECO:0000259" key="16">
    <source>
        <dbReference type="PROSITE" id="PS51066"/>
    </source>
</evidence>
<feature type="active site" description="Proton donor; for delta-elimination activity" evidence="15">
    <location>
        <position position="261"/>
    </location>
</feature>
<dbReference type="InterPro" id="IPR035937">
    <property type="entry name" value="FPG_N"/>
</dbReference>
<comment type="cofactor">
    <cofactor evidence="15">
        <name>Zn(2+)</name>
        <dbReference type="ChEBI" id="CHEBI:29105"/>
    </cofactor>
    <text evidence="15">Binds 1 zinc ion per subunit.</text>
</comment>
<dbReference type="AlphaFoldDB" id="A0A094L056"/>
<feature type="binding site" evidence="15">
    <location>
        <position position="152"/>
    </location>
    <ligand>
        <name>DNA</name>
        <dbReference type="ChEBI" id="CHEBI:16991"/>
    </ligand>
</feature>
<evidence type="ECO:0000313" key="18">
    <source>
        <dbReference type="EMBL" id="KFZ27958.1"/>
    </source>
</evidence>
<dbReference type="InterPro" id="IPR012319">
    <property type="entry name" value="FPG_cat"/>
</dbReference>
<dbReference type="EC" id="3.2.2.23" evidence="15"/>
<gene>
    <name evidence="15" type="primary">mutM</name>
    <name evidence="15" type="synonym">fpg</name>
    <name evidence="18" type="ORF">IDAT_11840</name>
</gene>
<evidence type="ECO:0000256" key="9">
    <source>
        <dbReference type="ARBA" id="ARBA00023125"/>
    </source>
</evidence>
<comment type="catalytic activity">
    <reaction evidence="1 15">
        <text>Hydrolysis of DNA containing ring-opened 7-methylguanine residues, releasing 2,6-diamino-4-hydroxy-5-(N-methyl)formamidopyrimidine.</text>
        <dbReference type="EC" id="3.2.2.23"/>
    </reaction>
</comment>
<dbReference type="CDD" id="cd08966">
    <property type="entry name" value="EcFpg-like_N"/>
    <property type="match status" value="1"/>
</dbReference>
<evidence type="ECO:0000256" key="10">
    <source>
        <dbReference type="ARBA" id="ARBA00023204"/>
    </source>
</evidence>
<keyword evidence="4 15" id="KW-0479">Metal-binding</keyword>
<dbReference type="Gene3D" id="3.20.190.10">
    <property type="entry name" value="MutM-like, N-terminal"/>
    <property type="match status" value="1"/>
</dbReference>
<dbReference type="InterPro" id="IPR020629">
    <property type="entry name" value="FPG_Glyclase"/>
</dbReference>
<evidence type="ECO:0000256" key="5">
    <source>
        <dbReference type="ARBA" id="ARBA00022763"/>
    </source>
</evidence>
<dbReference type="InterPro" id="IPR010979">
    <property type="entry name" value="Ribosomal_uS13-like_H2TH"/>
</dbReference>
<dbReference type="PROSITE" id="PS51066">
    <property type="entry name" value="ZF_FPG_2"/>
    <property type="match status" value="1"/>
</dbReference>
<dbReference type="FunFam" id="1.10.8.50:FF:000003">
    <property type="entry name" value="Formamidopyrimidine-DNA glycosylase"/>
    <property type="match status" value="1"/>
</dbReference>
<dbReference type="SMART" id="SM01232">
    <property type="entry name" value="H2TH"/>
    <property type="match status" value="1"/>
</dbReference>
<evidence type="ECO:0000256" key="14">
    <source>
        <dbReference type="ARBA" id="ARBA00044632"/>
    </source>
</evidence>
<feature type="binding site" evidence="15">
    <location>
        <position position="90"/>
    </location>
    <ligand>
        <name>DNA</name>
        <dbReference type="ChEBI" id="CHEBI:16991"/>
    </ligand>
</feature>
<dbReference type="EMBL" id="JPIN01000013">
    <property type="protein sequence ID" value="KFZ27958.1"/>
    <property type="molecule type" value="Genomic_DNA"/>
</dbReference>
<dbReference type="Proteomes" id="UP000053718">
    <property type="component" value="Unassembled WGS sequence"/>
</dbReference>
<keyword evidence="8 15" id="KW-0862">Zinc</keyword>
<dbReference type="SMART" id="SM00898">
    <property type="entry name" value="Fapy_DNA_glyco"/>
    <property type="match status" value="1"/>
</dbReference>
<evidence type="ECO:0000259" key="17">
    <source>
        <dbReference type="PROSITE" id="PS51068"/>
    </source>
</evidence>
<dbReference type="Pfam" id="PF06827">
    <property type="entry name" value="zf-FPG_IleRS"/>
    <property type="match status" value="1"/>
</dbReference>
<dbReference type="EC" id="4.2.99.18" evidence="15"/>
<dbReference type="PROSITE" id="PS51068">
    <property type="entry name" value="FPG_CAT"/>
    <property type="match status" value="1"/>
</dbReference>
<dbReference type="FunFam" id="3.20.190.10:FF:000001">
    <property type="entry name" value="Formamidopyrimidine-DNA glycosylase"/>
    <property type="match status" value="1"/>
</dbReference>
<accession>A0A094L056</accession>
<comment type="subunit">
    <text evidence="3 15">Monomer.</text>
</comment>
<dbReference type="GO" id="GO:0140078">
    <property type="term" value="F:class I DNA-(apurinic or apyrimidinic site) endonuclease activity"/>
    <property type="evidence" value="ECO:0007669"/>
    <property type="project" value="UniProtKB-EC"/>
</dbReference>
<dbReference type="PANTHER" id="PTHR22993:SF9">
    <property type="entry name" value="FORMAMIDOPYRIMIDINE-DNA GLYCOSYLASE"/>
    <property type="match status" value="1"/>
</dbReference>
<dbReference type="HAMAP" id="MF_00103">
    <property type="entry name" value="Fapy_DNA_glycosyl"/>
    <property type="match status" value="1"/>
</dbReference>
<organism evidence="18 19">
    <name type="scientific">Pseudidiomarina atlantica</name>
    <dbReference type="NCBI Taxonomy" id="1517416"/>
    <lineage>
        <taxon>Bacteria</taxon>
        <taxon>Pseudomonadati</taxon>
        <taxon>Pseudomonadota</taxon>
        <taxon>Gammaproteobacteria</taxon>
        <taxon>Alteromonadales</taxon>
        <taxon>Idiomarinaceae</taxon>
        <taxon>Pseudidiomarina</taxon>
    </lineage>
</organism>
<dbReference type="GO" id="GO:0008270">
    <property type="term" value="F:zinc ion binding"/>
    <property type="evidence" value="ECO:0007669"/>
    <property type="project" value="UniProtKB-UniRule"/>
</dbReference>
<reference evidence="18 19" key="1">
    <citation type="submission" date="2014-06" db="EMBL/GenBank/DDBJ databases">
        <title>Draft genome sequence of Idiomarina sp. MCCC 1A10513.</title>
        <authorList>
            <person name="Du J."/>
            <person name="Lai Q."/>
            <person name="Shao Z."/>
        </authorList>
    </citation>
    <scope>NUCLEOTIDE SEQUENCE [LARGE SCALE GENOMIC DNA]</scope>
    <source>
        <strain evidence="18 19">MCCC 1A10513</strain>
    </source>
</reference>
<evidence type="ECO:0000256" key="15">
    <source>
        <dbReference type="HAMAP-Rule" id="MF_00103"/>
    </source>
</evidence>
<evidence type="ECO:0000256" key="2">
    <source>
        <dbReference type="ARBA" id="ARBA00009409"/>
    </source>
</evidence>
<keyword evidence="9 15" id="KW-0238">DNA-binding</keyword>
<keyword evidence="11 15" id="KW-0456">Lyase</keyword>
<dbReference type="STRING" id="1517416.IDAT_11840"/>
<feature type="active site" description="Schiff-base intermediate with DNA" evidence="15">
    <location>
        <position position="2"/>
    </location>
</feature>
<evidence type="ECO:0000256" key="11">
    <source>
        <dbReference type="ARBA" id="ARBA00023239"/>
    </source>
</evidence>
<comment type="similarity">
    <text evidence="2 15">Belongs to the FPG family.</text>
</comment>
<dbReference type="InterPro" id="IPR015887">
    <property type="entry name" value="DNA_glyclase_Znf_dom_DNA_BS"/>
</dbReference>
<comment type="catalytic activity">
    <reaction evidence="14 15">
        <text>2'-deoxyribonucleotide-(2'-deoxyribose 5'-phosphate)-2'-deoxyribonucleotide-DNA = a 3'-end 2'-deoxyribonucleotide-(2,3-dehydro-2,3-deoxyribose 5'-phosphate)-DNA + a 5'-end 5'-phospho-2'-deoxyribonucleoside-DNA + H(+)</text>
        <dbReference type="Rhea" id="RHEA:66592"/>
        <dbReference type="Rhea" id="RHEA-COMP:13180"/>
        <dbReference type="Rhea" id="RHEA-COMP:16897"/>
        <dbReference type="Rhea" id="RHEA-COMP:17067"/>
        <dbReference type="ChEBI" id="CHEBI:15378"/>
        <dbReference type="ChEBI" id="CHEBI:136412"/>
        <dbReference type="ChEBI" id="CHEBI:157695"/>
        <dbReference type="ChEBI" id="CHEBI:167181"/>
        <dbReference type="EC" id="4.2.99.18"/>
    </reaction>
</comment>
<keyword evidence="6 15" id="KW-0863">Zinc-finger</keyword>
<feature type="domain" description="Formamidopyrimidine-DNA glycosylase catalytic" evidence="17">
    <location>
        <begin position="2"/>
        <end position="112"/>
    </location>
</feature>
<dbReference type="Pfam" id="PF06831">
    <property type="entry name" value="H2TH"/>
    <property type="match status" value="1"/>
</dbReference>
<dbReference type="SUPFAM" id="SSF46946">
    <property type="entry name" value="S13-like H2TH domain"/>
    <property type="match status" value="1"/>
</dbReference>
<dbReference type="eggNOG" id="COG0266">
    <property type="taxonomic scope" value="Bacteria"/>
</dbReference>
<comment type="function">
    <text evidence="15">Involved in base excision repair of DNA damaged by oxidation or by mutagenic agents. Acts as DNA glycosylase that recognizes and removes damaged bases. Has a preference for oxidized purines, such as 7,8-dihydro-8-oxoguanine (8-oxoG). Has AP (apurinic/apyrimidinic) lyase activity and introduces nicks in the DNA strand. Cleaves the DNA backbone by beta-delta elimination to generate a single-strand break at the site of the removed base with both 3'- and 5'-phosphates.</text>
</comment>
<feature type="active site" description="Proton donor; for beta-elimination activity" evidence="15">
    <location>
        <position position="57"/>
    </location>
</feature>
<dbReference type="GO" id="GO:0003684">
    <property type="term" value="F:damaged DNA binding"/>
    <property type="evidence" value="ECO:0007669"/>
    <property type="project" value="InterPro"/>
</dbReference>
<dbReference type="PROSITE" id="PS01242">
    <property type="entry name" value="ZF_FPG_1"/>
    <property type="match status" value="1"/>
</dbReference>
<dbReference type="PANTHER" id="PTHR22993">
    <property type="entry name" value="FORMAMIDOPYRIMIDINE-DNA GLYCOSYLASE"/>
    <property type="match status" value="1"/>
</dbReference>
<proteinExistence type="inferred from homology"/>
<feature type="active site" description="Proton donor" evidence="15">
    <location>
        <position position="3"/>
    </location>
</feature>
<protein>
    <recommendedName>
        <fullName evidence="15">Formamidopyrimidine-DNA glycosylase</fullName>
        <shortName evidence="15">Fapy-DNA glycosylase</shortName>
        <ecNumber evidence="15">3.2.2.23</ecNumber>
    </recommendedName>
    <alternativeName>
        <fullName evidence="15">DNA-(apurinic or apyrimidinic site) lyase MutM</fullName>
        <shortName evidence="15">AP lyase MutM</shortName>
        <ecNumber evidence="15">4.2.99.18</ecNumber>
    </alternativeName>
</protein>
<evidence type="ECO:0000256" key="4">
    <source>
        <dbReference type="ARBA" id="ARBA00022723"/>
    </source>
</evidence>
<dbReference type="Pfam" id="PF01149">
    <property type="entry name" value="Fapy_DNA_glyco"/>
    <property type="match status" value="1"/>
</dbReference>
<feature type="domain" description="FPG-type" evidence="16">
    <location>
        <begin position="237"/>
        <end position="271"/>
    </location>
</feature>
<dbReference type="InterPro" id="IPR015886">
    <property type="entry name" value="H2TH_FPG"/>
</dbReference>
<dbReference type="Gene3D" id="1.10.8.50">
    <property type="match status" value="1"/>
</dbReference>
<dbReference type="NCBIfam" id="NF002211">
    <property type="entry name" value="PRK01103.1"/>
    <property type="match status" value="1"/>
</dbReference>
<dbReference type="NCBIfam" id="TIGR00577">
    <property type="entry name" value="fpg"/>
    <property type="match status" value="1"/>
</dbReference>
<keyword evidence="19" id="KW-1185">Reference proteome</keyword>
<keyword evidence="12 15" id="KW-0511">Multifunctional enzyme</keyword>
<name>A0A094L056_9GAMM</name>
<keyword evidence="7 15" id="KW-0378">Hydrolase</keyword>
<dbReference type="SUPFAM" id="SSF81624">
    <property type="entry name" value="N-terminal domain of MutM-like DNA repair proteins"/>
    <property type="match status" value="1"/>
</dbReference>
<keyword evidence="13 15" id="KW-0326">Glycosidase</keyword>
<evidence type="ECO:0000256" key="7">
    <source>
        <dbReference type="ARBA" id="ARBA00022801"/>
    </source>
</evidence>
<evidence type="ECO:0000256" key="13">
    <source>
        <dbReference type="ARBA" id="ARBA00023295"/>
    </source>
</evidence>
<sequence>MPELPEVEVSRLGIAPHLEGQQIAQIVVRDRRLRWPIPSEVELLEGALIERVERRAKYLILHTDKGFLILHLGMSGKLRVVPHNSLVVKHDHFDLILTNGQCLRFNDPRRFGCVLYSAEHPSTAHPLLVELGPEPLTEAFTASYLHAKAQGKSQAVKTFIMDNHVVVGVGNIYANEALFKAGIHPKRAASRVSLARYQRLVPIIKETLTAAIAQGGTTLQDFTQADGQPGYFKQHLNVYGRGGKQCMVCKTELSEIRLGQRSTVYCKQCQR</sequence>
<dbReference type="RefSeq" id="WP_034733877.1">
    <property type="nucleotide sequence ID" value="NZ_JPIN01000013.1"/>
</dbReference>
<comment type="caution">
    <text evidence="18">The sequence shown here is derived from an EMBL/GenBank/DDBJ whole genome shotgun (WGS) entry which is preliminary data.</text>
</comment>
<keyword evidence="10 15" id="KW-0234">DNA repair</keyword>
<dbReference type="InterPro" id="IPR000214">
    <property type="entry name" value="Znf_DNA_glyclase/AP_lyase"/>
</dbReference>
<evidence type="ECO:0000256" key="3">
    <source>
        <dbReference type="ARBA" id="ARBA00011245"/>
    </source>
</evidence>
<keyword evidence="5 15" id="KW-0227">DNA damage</keyword>